<sequence>MENSSSFALEQTYESTVDTQKQEHNVLSEEQMEIYTNRSKWCVLSWMSAVLIIISGVSIYFTIKSMEDYYNPCQCLGLSMCILVLLVAFTGAMFSVRSCLTVKSIKAIMTPCSKKQEFKSEI</sequence>
<feature type="transmembrane region" description="Helical" evidence="1">
    <location>
        <begin position="69"/>
        <end position="96"/>
    </location>
</feature>
<feature type="transmembrane region" description="Helical" evidence="1">
    <location>
        <begin position="41"/>
        <end position="63"/>
    </location>
</feature>
<dbReference type="Proteomes" id="UP001642409">
    <property type="component" value="Unassembled WGS sequence"/>
</dbReference>
<evidence type="ECO:0000313" key="3">
    <source>
        <dbReference type="EMBL" id="CAL6063354.1"/>
    </source>
</evidence>
<name>A0AA86NF92_9EUKA</name>
<accession>A0AA86NF92</accession>
<proteinExistence type="predicted"/>
<comment type="caution">
    <text evidence="2">The sequence shown here is derived from an EMBL/GenBank/DDBJ whole genome shotgun (WGS) entry which is preliminary data.</text>
</comment>
<dbReference type="EMBL" id="CATOUU010000166">
    <property type="protein sequence ID" value="CAI9918757.1"/>
    <property type="molecule type" value="Genomic_DNA"/>
</dbReference>
<organism evidence="2">
    <name type="scientific">Hexamita inflata</name>
    <dbReference type="NCBI Taxonomy" id="28002"/>
    <lineage>
        <taxon>Eukaryota</taxon>
        <taxon>Metamonada</taxon>
        <taxon>Diplomonadida</taxon>
        <taxon>Hexamitidae</taxon>
        <taxon>Hexamitinae</taxon>
        <taxon>Hexamita</taxon>
    </lineage>
</organism>
<protein>
    <submittedName>
        <fullName evidence="3">Hypothetical_protein</fullName>
    </submittedName>
</protein>
<reference evidence="3 4" key="2">
    <citation type="submission" date="2024-07" db="EMBL/GenBank/DDBJ databases">
        <authorList>
            <person name="Akdeniz Z."/>
        </authorList>
    </citation>
    <scope>NUCLEOTIDE SEQUENCE [LARGE SCALE GENOMIC DNA]</scope>
</reference>
<gene>
    <name evidence="3" type="ORF">HINF_LOCUS50834</name>
    <name evidence="2" type="ORF">HINF_LOCUS6402</name>
</gene>
<evidence type="ECO:0000313" key="4">
    <source>
        <dbReference type="Proteomes" id="UP001642409"/>
    </source>
</evidence>
<dbReference type="EMBL" id="CAXDID020000245">
    <property type="protein sequence ID" value="CAL6063354.1"/>
    <property type="molecule type" value="Genomic_DNA"/>
</dbReference>
<keyword evidence="1" id="KW-0472">Membrane</keyword>
<keyword evidence="1" id="KW-0812">Transmembrane</keyword>
<keyword evidence="4" id="KW-1185">Reference proteome</keyword>
<reference evidence="2" key="1">
    <citation type="submission" date="2023-06" db="EMBL/GenBank/DDBJ databases">
        <authorList>
            <person name="Kurt Z."/>
        </authorList>
    </citation>
    <scope>NUCLEOTIDE SEQUENCE</scope>
</reference>
<dbReference type="AlphaFoldDB" id="A0AA86NF92"/>
<evidence type="ECO:0000256" key="1">
    <source>
        <dbReference type="SAM" id="Phobius"/>
    </source>
</evidence>
<keyword evidence="1" id="KW-1133">Transmembrane helix</keyword>
<evidence type="ECO:0000313" key="2">
    <source>
        <dbReference type="EMBL" id="CAI9918757.1"/>
    </source>
</evidence>